<name>A0A3P1BSY1_9BACT</name>
<reference evidence="2 3" key="1">
    <citation type="submission" date="2018-11" db="EMBL/GenBank/DDBJ databases">
        <authorList>
            <person name="Zhou Z."/>
            <person name="Wang G."/>
        </authorList>
    </citation>
    <scope>NUCLEOTIDE SEQUENCE [LARGE SCALE GENOMIC DNA]</scope>
    <source>
        <strain evidence="2 3">KCTC52004</strain>
    </source>
</reference>
<sequence>MRHNPIFKKIVAPFYYLLVDRNSFDRNTPILTQLAYSMRFRLAGAGIFLNENERKLASFKDIHKGKRCFIIGNGPSLNKLDLKKLKNEYTFGVNAIYLNYEKMQFHPTYYVLEDNLVAEDRGAEIKKYTGPQYKFFGANLNYAVAPDHKTINMNVIRTYSDVDSFDPQFSEKIVRFLGVGGSVTYLCLQLAYYMGFEKVYMIGFDHSYKIPEEAIISNKHEAGFDILSTTADPNHFSPDYFGKGYRWHDPNVERMEMGFRKANEVFERNGRKVYNATAGGNLNAFDRINYDDLF</sequence>
<dbReference type="Proteomes" id="UP000271925">
    <property type="component" value="Unassembled WGS sequence"/>
</dbReference>
<gene>
    <name evidence="2" type="ORF">EHT25_11945</name>
</gene>
<evidence type="ECO:0000313" key="3">
    <source>
        <dbReference type="Proteomes" id="UP000271925"/>
    </source>
</evidence>
<dbReference type="EMBL" id="RQJO01000008">
    <property type="protein sequence ID" value="RRB04225.1"/>
    <property type="molecule type" value="Genomic_DNA"/>
</dbReference>
<organism evidence="2 3">
    <name type="scientific">Larkinella rosea</name>
    <dbReference type="NCBI Taxonomy" id="2025312"/>
    <lineage>
        <taxon>Bacteria</taxon>
        <taxon>Pseudomonadati</taxon>
        <taxon>Bacteroidota</taxon>
        <taxon>Cytophagia</taxon>
        <taxon>Cytophagales</taxon>
        <taxon>Spirosomataceae</taxon>
        <taxon>Larkinella</taxon>
    </lineage>
</organism>
<dbReference type="AlphaFoldDB" id="A0A3P1BSY1"/>
<dbReference type="RefSeq" id="WP_124874739.1">
    <property type="nucleotide sequence ID" value="NZ_RQJO01000008.1"/>
</dbReference>
<dbReference type="Pfam" id="PF01973">
    <property type="entry name" value="MptE-like"/>
    <property type="match status" value="1"/>
</dbReference>
<dbReference type="InterPro" id="IPR002826">
    <property type="entry name" value="MptE-like"/>
</dbReference>
<keyword evidence="3" id="KW-1185">Reference proteome</keyword>
<accession>A0A3P1BSY1</accession>
<feature type="domain" description="6-hydroxymethylpterin diphosphokinase MptE-like" evidence="1">
    <location>
        <begin position="53"/>
        <end position="209"/>
    </location>
</feature>
<protein>
    <submittedName>
        <fullName evidence="2">DUF115 domain-containing protein</fullName>
    </submittedName>
</protein>
<dbReference type="Gene3D" id="3.90.1480.10">
    <property type="entry name" value="Alpha-2,3-sialyltransferase"/>
    <property type="match status" value="1"/>
</dbReference>
<dbReference type="OrthoDB" id="344900at2"/>
<evidence type="ECO:0000259" key="1">
    <source>
        <dbReference type="Pfam" id="PF01973"/>
    </source>
</evidence>
<comment type="caution">
    <text evidence="2">The sequence shown here is derived from an EMBL/GenBank/DDBJ whole genome shotgun (WGS) entry which is preliminary data.</text>
</comment>
<proteinExistence type="predicted"/>
<evidence type="ECO:0000313" key="2">
    <source>
        <dbReference type="EMBL" id="RRB04225.1"/>
    </source>
</evidence>